<organism evidence="1 2">
    <name type="scientific">Erythrobacter dokdonensis DSW-74</name>
    <dbReference type="NCBI Taxonomy" id="1300349"/>
    <lineage>
        <taxon>Bacteria</taxon>
        <taxon>Pseudomonadati</taxon>
        <taxon>Pseudomonadota</taxon>
        <taxon>Alphaproteobacteria</taxon>
        <taxon>Sphingomonadales</taxon>
        <taxon>Erythrobacteraceae</taxon>
        <taxon>Erythrobacter/Porphyrobacter group</taxon>
        <taxon>Erythrobacter</taxon>
    </lineage>
</organism>
<protein>
    <submittedName>
        <fullName evidence="1">Uncharacterized protein</fullName>
    </submittedName>
</protein>
<dbReference type="AlphaFoldDB" id="A0A1A7BFT0"/>
<dbReference type="RefSeq" id="WP_068864038.1">
    <property type="nucleotide sequence ID" value="NZ_LZYB01000003.1"/>
</dbReference>
<reference evidence="1 2" key="1">
    <citation type="submission" date="2016-06" db="EMBL/GenBank/DDBJ databases">
        <title>Genome sequence of Porphyrobacter dokdonensis DSW-74.</title>
        <authorList>
            <person name="Kim J.F."/>
            <person name="Song J.Y."/>
        </authorList>
    </citation>
    <scope>NUCLEOTIDE SEQUENCE [LARGE SCALE GENOMIC DNA]</scope>
    <source>
        <strain evidence="1 2">DSW-74</strain>
    </source>
</reference>
<sequence length="383" mass="40045">MRASARGAPLAMIGMLLAAWIGGRALVWQSPFAAPETLLPQALPVLADAARLPSVIAAREAILASVPSTAIDNARQGFAGPRRLRSAPGEGTMMRLGSGFPAGLAPRLAAGHEMLWRAAMRAELVPAPVGASVFSYGAQERTAPFLPSLLSQTDRTGAPAAGRWSVDAWGFWRQGSDAAPIAQGRVPIYGASQVGAVLQYRIAPQNRRDPRLYARAYRAMVRRGESEIALGASARAAPGVPVRVFGELRLTDGAFRTQARPAAFAVTEIAPIALPLDTSLETYGQAGWVGGTGDTFFADGQASLTRDIAAVASASDNAVRLSLGAGAWGGAQKGAHRVDLGPTMRLDMRVGEVPARLSLDWRERVGGDAGPESGMAVTLSTSF</sequence>
<accession>A0A1A7BFT0</accession>
<gene>
    <name evidence="1" type="ORF">I603_1747</name>
</gene>
<comment type="caution">
    <text evidence="1">The sequence shown here is derived from an EMBL/GenBank/DDBJ whole genome shotgun (WGS) entry which is preliminary data.</text>
</comment>
<proteinExistence type="predicted"/>
<keyword evidence="2" id="KW-1185">Reference proteome</keyword>
<evidence type="ECO:0000313" key="2">
    <source>
        <dbReference type="Proteomes" id="UP000092484"/>
    </source>
</evidence>
<evidence type="ECO:0000313" key="1">
    <source>
        <dbReference type="EMBL" id="OBV11339.1"/>
    </source>
</evidence>
<dbReference type="EMBL" id="LZYB01000003">
    <property type="protein sequence ID" value="OBV11339.1"/>
    <property type="molecule type" value="Genomic_DNA"/>
</dbReference>
<dbReference type="STRING" id="1300349.I603_1747"/>
<name>A0A1A7BFT0_9SPHN</name>
<dbReference type="Proteomes" id="UP000092484">
    <property type="component" value="Unassembled WGS sequence"/>
</dbReference>